<dbReference type="Gene3D" id="3.40.30.10">
    <property type="entry name" value="Glutaredoxin"/>
    <property type="match status" value="1"/>
</dbReference>
<dbReference type="InterPro" id="IPR036249">
    <property type="entry name" value="Thioredoxin-like_sf"/>
</dbReference>
<dbReference type="Pfam" id="PF23733">
    <property type="entry name" value="GRXCR1-2_C"/>
    <property type="match status" value="1"/>
</dbReference>
<dbReference type="Proteomes" id="UP000694843">
    <property type="component" value="Unplaced"/>
</dbReference>
<evidence type="ECO:0000259" key="2">
    <source>
        <dbReference type="Pfam" id="PF00462"/>
    </source>
</evidence>
<dbReference type="RefSeq" id="XP_018023601.1">
    <property type="nucleotide sequence ID" value="XM_018168112.2"/>
</dbReference>
<accession>A0A8B7PE78</accession>
<dbReference type="SUPFAM" id="SSF52833">
    <property type="entry name" value="Thioredoxin-like"/>
    <property type="match status" value="1"/>
</dbReference>
<reference evidence="4" key="1">
    <citation type="submission" date="2025-08" db="UniProtKB">
        <authorList>
            <consortium name="RefSeq"/>
        </authorList>
    </citation>
    <scope>IDENTIFICATION</scope>
    <source>
        <tissue evidence="4">Whole organism</tissue>
    </source>
</reference>
<dbReference type="PANTHER" id="PTHR46990:SF1">
    <property type="entry name" value="GLUTAREDOXIN DOMAIN-CONTAINING CYSTEINE-RICH PROTEIN 1"/>
    <property type="match status" value="1"/>
</dbReference>
<proteinExistence type="predicted"/>
<protein>
    <submittedName>
        <fullName evidence="4">Glutaredoxin domain-containing cysteine-rich protein CG31559</fullName>
    </submittedName>
</protein>
<dbReference type="GeneID" id="108679488"/>
<dbReference type="Pfam" id="PF00462">
    <property type="entry name" value="Glutaredoxin"/>
    <property type="match status" value="1"/>
</dbReference>
<feature type="region of interest" description="Disordered" evidence="1">
    <location>
        <begin position="1"/>
        <end position="110"/>
    </location>
</feature>
<dbReference type="InterPro" id="IPR042797">
    <property type="entry name" value="GRXCR1"/>
</dbReference>
<dbReference type="OrthoDB" id="423313at2759"/>
<evidence type="ECO:0000256" key="1">
    <source>
        <dbReference type="SAM" id="MobiDB-lite"/>
    </source>
</evidence>
<name>A0A8B7PE78_HYAAZ</name>
<feature type="compositionally biased region" description="Low complexity" evidence="1">
    <location>
        <begin position="45"/>
        <end position="58"/>
    </location>
</feature>
<evidence type="ECO:0000313" key="4">
    <source>
        <dbReference type="RefSeq" id="XP_018023601.1"/>
    </source>
</evidence>
<dbReference type="InterPro" id="IPR002109">
    <property type="entry name" value="Glutaredoxin"/>
</dbReference>
<gene>
    <name evidence="4" type="primary">LOC108679488</name>
</gene>
<evidence type="ECO:0000313" key="3">
    <source>
        <dbReference type="Proteomes" id="UP000694843"/>
    </source>
</evidence>
<feature type="domain" description="Glutaredoxin" evidence="2">
    <location>
        <begin position="322"/>
        <end position="388"/>
    </location>
</feature>
<dbReference type="AlphaFoldDB" id="A0A8B7PE78"/>
<dbReference type="PROSITE" id="PS51354">
    <property type="entry name" value="GLUTAREDOXIN_2"/>
    <property type="match status" value="1"/>
</dbReference>
<organism evidence="3 4">
    <name type="scientific">Hyalella azteca</name>
    <name type="common">Amphipod</name>
    <dbReference type="NCBI Taxonomy" id="294128"/>
    <lineage>
        <taxon>Eukaryota</taxon>
        <taxon>Metazoa</taxon>
        <taxon>Ecdysozoa</taxon>
        <taxon>Arthropoda</taxon>
        <taxon>Crustacea</taxon>
        <taxon>Multicrustacea</taxon>
        <taxon>Malacostraca</taxon>
        <taxon>Eumalacostraca</taxon>
        <taxon>Peracarida</taxon>
        <taxon>Amphipoda</taxon>
        <taxon>Senticaudata</taxon>
        <taxon>Talitrida</taxon>
        <taxon>Talitroidea</taxon>
        <taxon>Hyalellidae</taxon>
        <taxon>Hyalella</taxon>
    </lineage>
</organism>
<dbReference type="PANTHER" id="PTHR46990">
    <property type="entry name" value="GLUTAREDOXIN DOMAIN-CONTAINING CYSTEINE-RICH PROTEIN 1"/>
    <property type="match status" value="1"/>
</dbReference>
<feature type="compositionally biased region" description="Basic and acidic residues" evidence="1">
    <location>
        <begin position="15"/>
        <end position="44"/>
    </location>
</feature>
<dbReference type="GO" id="GO:0007605">
    <property type="term" value="P:sensory perception of sound"/>
    <property type="evidence" value="ECO:0007669"/>
    <property type="project" value="InterPro"/>
</dbReference>
<sequence length="474" mass="53109">MAPVINQRSQPLEVLDNRHVRDNRHKSGGEDRKFLKHTWSDSDSRSISPSPSVKSFHSARSAFSVQSEVGDSGVSSERDSPSPRESPSLNSSIGPSESEDSCGSSESLHKFSAETQKFQEILKNTQQNVPKLPPKNRKRPLHINKPSLPTVLFKQICERARQFEKRRQRAAKIEASSINKMRGLTIRGRPITHTRMTHSQPPHSTLLSTASLFPSTPSLILEEDEGEDERVHGTRSSLSCEDSSLGSVTSSCMAGLFEHEEQDAGVAFAGIRDIFSPQQLSTIRSQKGTVRGVRNRVRAGIATFTSDQRILKLYSERERGRVVMFVTSLGIVRSTYERCQSIRKILWNLMVQFEERDVFMARDTQLQLLDRLNSKVVSLPHIFIEGQYLGGADLIEHLNETGELRRLMQPYRMQSQSKTRCEACGGHRMLPCPVCSGSKKSLHRNHFTLEFVALKCSCCDESGLVPCSECAQNG</sequence>
<dbReference type="KEGG" id="hazt:108679488"/>
<keyword evidence="3" id="KW-1185">Reference proteome</keyword>
<feature type="compositionally biased region" description="Polar residues" evidence="1">
    <location>
        <begin position="1"/>
        <end position="10"/>
    </location>
</feature>